<dbReference type="InterPro" id="IPR036046">
    <property type="entry name" value="Acylphosphatase-like_dom_sf"/>
</dbReference>
<evidence type="ECO:0000259" key="1">
    <source>
        <dbReference type="PROSITE" id="PS50925"/>
    </source>
</evidence>
<sequence length="151" mass="17234">MLRCIGYVSDMVNIDNAKNDIANIIASAAAFNDKNNITGIMAYYDGCVLQIIEGESHVIGELYERIGKDSRHRDLVRIYDAEIERRSFDGWKMALVNIDDMPKEVRSSCINFMKNNLSNSPSRDDQYDEIKALIHGFSMNLVIDKFFSNQI</sequence>
<protein>
    <submittedName>
        <fullName evidence="2">Protein containing blue light sensing, FAD-binding BLUF domain</fullName>
    </submittedName>
</protein>
<evidence type="ECO:0000313" key="2">
    <source>
        <dbReference type="EMBL" id="CAM77652.1"/>
    </source>
</evidence>
<dbReference type="SUPFAM" id="SSF54975">
    <property type="entry name" value="Acylphosphatase/BLUF domain-like"/>
    <property type="match status" value="1"/>
</dbReference>
<dbReference type="SMART" id="SM01034">
    <property type="entry name" value="BLUF"/>
    <property type="match status" value="1"/>
</dbReference>
<gene>
    <name evidence="2" type="ORF">MGR_1944</name>
</gene>
<name>A4U445_9PROT</name>
<feature type="domain" description="BLUF" evidence="1">
    <location>
        <begin position="2"/>
        <end position="94"/>
    </location>
</feature>
<dbReference type="PROSITE" id="PS50925">
    <property type="entry name" value="BLUF"/>
    <property type="match status" value="1"/>
</dbReference>
<dbReference type="RefSeq" id="WP_106001162.1">
    <property type="nucleotide sequence ID" value="NZ_CP027527.1"/>
</dbReference>
<accession>A4U445</accession>
<dbReference type="AlphaFoldDB" id="A4U445"/>
<dbReference type="GO" id="GO:0009882">
    <property type="term" value="F:blue light photoreceptor activity"/>
    <property type="evidence" value="ECO:0007669"/>
    <property type="project" value="InterPro"/>
</dbReference>
<proteinExistence type="predicted"/>
<organism evidence="2">
    <name type="scientific">Magnetospirillum gryphiswaldense</name>
    <dbReference type="NCBI Taxonomy" id="55518"/>
    <lineage>
        <taxon>Bacteria</taxon>
        <taxon>Pseudomonadati</taxon>
        <taxon>Pseudomonadota</taxon>
        <taxon>Alphaproteobacteria</taxon>
        <taxon>Rhodospirillales</taxon>
        <taxon>Rhodospirillaceae</taxon>
        <taxon>Magnetospirillum</taxon>
    </lineage>
</organism>
<dbReference type="EMBL" id="CU459003">
    <property type="protein sequence ID" value="CAM77652.1"/>
    <property type="molecule type" value="Genomic_DNA"/>
</dbReference>
<reference evidence="2" key="1">
    <citation type="journal article" date="2007" name="J. Bacteriol.">
        <title>Comparative genome analysis of four magnetotactic bacteria reveals a complex set of group-specific genes implicated in magnetosome biomineralization and function.</title>
        <authorList>
            <person name="Richter M."/>
            <person name="Kube M."/>
            <person name="Bazylinski D.A."/>
            <person name="Lombardot T."/>
            <person name="Gloeckner F.O."/>
            <person name="Reinhardt R."/>
            <person name="Schueler D."/>
        </authorList>
    </citation>
    <scope>NUCLEOTIDE SEQUENCE</scope>
    <source>
        <strain evidence="2">MSR-1</strain>
    </source>
</reference>
<dbReference type="GO" id="GO:0071949">
    <property type="term" value="F:FAD binding"/>
    <property type="evidence" value="ECO:0007669"/>
    <property type="project" value="InterPro"/>
</dbReference>
<dbReference type="Gene3D" id="3.30.70.100">
    <property type="match status" value="1"/>
</dbReference>
<dbReference type="Pfam" id="PF04940">
    <property type="entry name" value="BLUF"/>
    <property type="match status" value="1"/>
</dbReference>
<dbReference type="InterPro" id="IPR007024">
    <property type="entry name" value="BLUF_domain"/>
</dbReference>